<keyword evidence="2" id="KW-0808">Transferase</keyword>
<dbReference type="PANTHER" id="PTHR12215:SF10">
    <property type="entry name" value="L-AMINOADIPATE-SEMIALDEHYDE DEHYDROGENASE-PHOSPHOPANTETHEINYL TRANSFERASE"/>
    <property type="match status" value="1"/>
</dbReference>
<proteinExistence type="inferred from homology"/>
<dbReference type="SUPFAM" id="SSF56214">
    <property type="entry name" value="4'-phosphopantetheinyl transferase"/>
    <property type="match status" value="2"/>
</dbReference>
<accession>A0A2W4W137</accession>
<dbReference type="InterPro" id="IPR008278">
    <property type="entry name" value="4-PPantetheinyl_Trfase_dom"/>
</dbReference>
<evidence type="ECO:0000259" key="3">
    <source>
        <dbReference type="Pfam" id="PF01648"/>
    </source>
</evidence>
<dbReference type="EMBL" id="QBMC01000056">
    <property type="protein sequence ID" value="PZO18271.1"/>
    <property type="molecule type" value="Genomic_DNA"/>
</dbReference>
<dbReference type="InterPro" id="IPR055066">
    <property type="entry name" value="AASDHPPT_N"/>
</dbReference>
<dbReference type="Gene3D" id="3.90.470.20">
    <property type="entry name" value="4'-phosphopantetheinyl transferase domain"/>
    <property type="match status" value="2"/>
</dbReference>
<dbReference type="GO" id="GO:0005829">
    <property type="term" value="C:cytosol"/>
    <property type="evidence" value="ECO:0007669"/>
    <property type="project" value="TreeGrafter"/>
</dbReference>
<dbReference type="InterPro" id="IPR037143">
    <property type="entry name" value="4-PPantetheinyl_Trfase_dom_sf"/>
</dbReference>
<gene>
    <name evidence="5" type="ORF">DCF25_09910</name>
</gene>
<dbReference type="GO" id="GO:0019878">
    <property type="term" value="P:lysine biosynthetic process via aminoadipic acid"/>
    <property type="evidence" value="ECO:0007669"/>
    <property type="project" value="TreeGrafter"/>
</dbReference>
<dbReference type="GO" id="GO:0000287">
    <property type="term" value="F:magnesium ion binding"/>
    <property type="evidence" value="ECO:0007669"/>
    <property type="project" value="InterPro"/>
</dbReference>
<comment type="similarity">
    <text evidence="1">Belongs to the P-Pant transferase superfamily. Gsp/Sfp/HetI/AcpT family.</text>
</comment>
<evidence type="ECO:0000256" key="1">
    <source>
        <dbReference type="ARBA" id="ARBA00010990"/>
    </source>
</evidence>
<feature type="domain" description="4'-phosphopantetheinyl transferase N-terminal" evidence="4">
    <location>
        <begin position="32"/>
        <end position="124"/>
    </location>
</feature>
<dbReference type="InterPro" id="IPR050559">
    <property type="entry name" value="P-Pant_transferase_sf"/>
</dbReference>
<evidence type="ECO:0000313" key="5">
    <source>
        <dbReference type="EMBL" id="PZO18271.1"/>
    </source>
</evidence>
<dbReference type="PANTHER" id="PTHR12215">
    <property type="entry name" value="PHOSPHOPANTETHEINE TRANSFERASE"/>
    <property type="match status" value="1"/>
</dbReference>
<reference evidence="6" key="1">
    <citation type="submission" date="2018-04" db="EMBL/GenBank/DDBJ databases">
        <authorList>
            <person name="Cornet L."/>
        </authorList>
    </citation>
    <scope>NUCLEOTIDE SEQUENCE [LARGE SCALE GENOMIC DNA]</scope>
</reference>
<evidence type="ECO:0000259" key="4">
    <source>
        <dbReference type="Pfam" id="PF22624"/>
    </source>
</evidence>
<comment type="caution">
    <text evidence="5">The sequence shown here is derived from an EMBL/GenBank/DDBJ whole genome shotgun (WGS) entry which is preliminary data.</text>
</comment>
<reference evidence="5 6" key="2">
    <citation type="submission" date="2018-06" db="EMBL/GenBank/DDBJ databases">
        <title>Metagenomic assembly of (sub)arctic Cyanobacteria and their associated microbiome from non-axenic cultures.</title>
        <authorList>
            <person name="Baurain D."/>
        </authorList>
    </citation>
    <scope>NUCLEOTIDE SEQUENCE [LARGE SCALE GENOMIC DNA]</scope>
    <source>
        <strain evidence="5">ULC129bin1</strain>
    </source>
</reference>
<dbReference type="AlphaFoldDB" id="A0A2W4W137"/>
<dbReference type="GO" id="GO:0008897">
    <property type="term" value="F:holo-[acyl-carrier-protein] synthase activity"/>
    <property type="evidence" value="ECO:0007669"/>
    <property type="project" value="InterPro"/>
</dbReference>
<evidence type="ECO:0000313" key="6">
    <source>
        <dbReference type="Proteomes" id="UP000249354"/>
    </source>
</evidence>
<dbReference type="Pfam" id="PF22624">
    <property type="entry name" value="AASDHPPT_N"/>
    <property type="match status" value="1"/>
</dbReference>
<organism evidence="5 6">
    <name type="scientific">Leptolyngbya foveolarum</name>
    <dbReference type="NCBI Taxonomy" id="47253"/>
    <lineage>
        <taxon>Bacteria</taxon>
        <taxon>Bacillati</taxon>
        <taxon>Cyanobacteriota</taxon>
        <taxon>Cyanophyceae</taxon>
        <taxon>Leptolyngbyales</taxon>
        <taxon>Leptolyngbyaceae</taxon>
        <taxon>Leptolyngbya group</taxon>
        <taxon>Leptolyngbya</taxon>
    </lineage>
</organism>
<evidence type="ECO:0000256" key="2">
    <source>
        <dbReference type="ARBA" id="ARBA00022679"/>
    </source>
</evidence>
<feature type="domain" description="4'-phosphopantetheinyl transferase" evidence="3">
    <location>
        <begin position="131"/>
        <end position="204"/>
    </location>
</feature>
<sequence length="255" mass="28637">MNLTVLERDIVQIWQIPLQTSAVKADDLIDRYLGCLSQDEKDKAARFRFFKDRRRFVIARGTLRHLLGRQLNQRPEQINFCYGTYGKPAVSLGTKPQQSLSHTLTGEGCDFHFNLSHSGGIALCALGYERRVGVDIEQVKTIQRLDGMMKRTLVASEQQQVEAESVAAQSRAFLQRWTCKEAYLKAIGLGLTQSMQTVEVQIEPPELLSVPENCSAGWRLHLMDLPAAYVGALAVAGETAVTQHQWQHLLPDDDD</sequence>
<name>A0A2W4W137_9CYAN</name>
<dbReference type="Pfam" id="PF01648">
    <property type="entry name" value="ACPS"/>
    <property type="match status" value="1"/>
</dbReference>
<protein>
    <submittedName>
        <fullName evidence="5">Uncharacterized protein</fullName>
    </submittedName>
</protein>
<dbReference type="Proteomes" id="UP000249354">
    <property type="component" value="Unassembled WGS sequence"/>
</dbReference>